<dbReference type="EMBL" id="LR633967">
    <property type="protein sequence ID" value="VUX56024.1"/>
    <property type="molecule type" value="Genomic_DNA"/>
</dbReference>
<feature type="chain" id="PRO_5028242828" evidence="1">
    <location>
        <begin position="23"/>
        <end position="277"/>
    </location>
</feature>
<organism evidence="2">
    <name type="scientific">uncultured Woeseiaceae bacterium</name>
    <dbReference type="NCBI Taxonomy" id="1983305"/>
    <lineage>
        <taxon>Bacteria</taxon>
        <taxon>Pseudomonadati</taxon>
        <taxon>Pseudomonadota</taxon>
        <taxon>Gammaproteobacteria</taxon>
        <taxon>Woeseiales</taxon>
        <taxon>Woeseiaceae</taxon>
        <taxon>environmental samples</taxon>
    </lineage>
</organism>
<dbReference type="AlphaFoldDB" id="A0A7D9H620"/>
<protein>
    <submittedName>
        <fullName evidence="2">Uncharacterized protein</fullName>
    </submittedName>
</protein>
<keyword evidence="1" id="KW-0732">Signal</keyword>
<evidence type="ECO:0000256" key="1">
    <source>
        <dbReference type="SAM" id="SignalP"/>
    </source>
</evidence>
<sequence length="277" mass="31753">MKCTPKLFATCLVLILPLAVQADQDLLPSEITILVNHALEAQPGVDRNSITTPLIARMQTDDLPNLERFMKGEVHFLHLQPEESRDEYWEFRNRDDDLGRVAWQRLMVIRINAFQMVDELLDRDIPRYEERFDVRADDRHGISFPVQRTAEVLAERDDAGRALDLIAHHVRLHDRFDAPYSAYALSSQFQSLAEENGRGEEFEELAQWVLNGLNAAIDKRLANPKNDGPQPSAIPGAVFFSLFADRKLDFYEWTAEFIRLRDRIEAGIATARGRPGQ</sequence>
<gene>
    <name evidence="2" type="ORF">JTBM06_V1_230007</name>
</gene>
<reference evidence="2" key="1">
    <citation type="submission" date="2019-07" db="EMBL/GenBank/DDBJ databases">
        <authorList>
            <person name="Weber M."/>
            <person name="Kostadinov I."/>
            <person name="Kostadinov D I."/>
        </authorList>
    </citation>
    <scope>NUCLEOTIDE SEQUENCE</scope>
    <source>
        <strain evidence="2">Gfbio:sag-sample-m06:053724c1-46a9-4a36-b237-ea2bf867836b</strain>
    </source>
</reference>
<name>A0A7D9H620_9GAMM</name>
<feature type="signal peptide" evidence="1">
    <location>
        <begin position="1"/>
        <end position="22"/>
    </location>
</feature>
<proteinExistence type="predicted"/>
<accession>A0A7D9H620</accession>
<evidence type="ECO:0000313" key="2">
    <source>
        <dbReference type="EMBL" id="VUX56024.1"/>
    </source>
</evidence>